<evidence type="ECO:0000256" key="2">
    <source>
        <dbReference type="ARBA" id="ARBA00005375"/>
    </source>
</evidence>
<evidence type="ECO:0000313" key="9">
    <source>
        <dbReference type="Proteomes" id="UP001154078"/>
    </source>
</evidence>
<keyword evidence="9" id="KW-1185">Reference proteome</keyword>
<evidence type="ECO:0000313" key="8">
    <source>
        <dbReference type="EMBL" id="CAH0561066.1"/>
    </source>
</evidence>
<protein>
    <recommendedName>
        <fullName evidence="3">acid phosphatase</fullName>
        <ecNumber evidence="3">3.1.3.2</ecNumber>
    </recommendedName>
</protein>
<comment type="similarity">
    <text evidence="2">Belongs to the histidine acid phosphatase family.</text>
</comment>
<keyword evidence="6" id="KW-1015">Disulfide bond</keyword>
<evidence type="ECO:0000256" key="7">
    <source>
        <dbReference type="ARBA" id="ARBA00023180"/>
    </source>
</evidence>
<dbReference type="OrthoDB" id="10257284at2759"/>
<keyword evidence="5" id="KW-0378">Hydrolase</keyword>
<dbReference type="Gene3D" id="3.40.50.1240">
    <property type="entry name" value="Phosphoglycerate mutase-like"/>
    <property type="match status" value="1"/>
</dbReference>
<dbReference type="PANTHER" id="PTHR11567:SF211">
    <property type="entry name" value="PROSTATIC ACID PHOSPHATASE"/>
    <property type="match status" value="1"/>
</dbReference>
<name>A0A9P0BC43_BRAAE</name>
<dbReference type="AlphaFoldDB" id="A0A9P0BC43"/>
<organism evidence="8 9">
    <name type="scientific">Brassicogethes aeneus</name>
    <name type="common">Rape pollen beetle</name>
    <name type="synonym">Meligethes aeneus</name>
    <dbReference type="NCBI Taxonomy" id="1431903"/>
    <lineage>
        <taxon>Eukaryota</taxon>
        <taxon>Metazoa</taxon>
        <taxon>Ecdysozoa</taxon>
        <taxon>Arthropoda</taxon>
        <taxon>Hexapoda</taxon>
        <taxon>Insecta</taxon>
        <taxon>Pterygota</taxon>
        <taxon>Neoptera</taxon>
        <taxon>Endopterygota</taxon>
        <taxon>Coleoptera</taxon>
        <taxon>Polyphaga</taxon>
        <taxon>Cucujiformia</taxon>
        <taxon>Nitidulidae</taxon>
        <taxon>Meligethinae</taxon>
        <taxon>Brassicogethes</taxon>
    </lineage>
</organism>
<evidence type="ECO:0000256" key="5">
    <source>
        <dbReference type="ARBA" id="ARBA00022801"/>
    </source>
</evidence>
<dbReference type="EC" id="3.1.3.2" evidence="3"/>
<evidence type="ECO:0000256" key="4">
    <source>
        <dbReference type="ARBA" id="ARBA00022729"/>
    </source>
</evidence>
<evidence type="ECO:0000256" key="3">
    <source>
        <dbReference type="ARBA" id="ARBA00012646"/>
    </source>
</evidence>
<gene>
    <name evidence="8" type="ORF">MELIAE_LOCUS10694</name>
</gene>
<dbReference type="EMBL" id="OV121138">
    <property type="protein sequence ID" value="CAH0561066.1"/>
    <property type="molecule type" value="Genomic_DNA"/>
</dbReference>
<dbReference type="PANTHER" id="PTHR11567">
    <property type="entry name" value="ACID PHOSPHATASE-RELATED"/>
    <property type="match status" value="1"/>
</dbReference>
<sequence>MSENINTLKLIHVLFRHGNRTNVKSTCFPNDPYISETYHPYGRGQLTKAGKQNCHNLGKYLRKRYENYLGEYNFNTVEAFSTDMPRTKMSLQMVLAGLFPPSADEAIDNLNWQPIPYNYKPVSDDKLLFGVCQPEHREELDKIEASAEVQAIYEKNKDLIAYINQHTGKKYTEFFSYFDLYTTFLSEEEWGFELEEWTKTIYPNFLKSLAIQFFMTLSKTDKIRKYGQGNFLKKIIDECKAKMEGVLSEERKIYLYSGHDINITQFLGTLDLFEPHMPPYCACVILELHEINGEYGLKIFYQDYKQEDPKLMKLPGCQEFCPLDKFVEIHEKYLPE</sequence>
<dbReference type="GO" id="GO:0003993">
    <property type="term" value="F:acid phosphatase activity"/>
    <property type="evidence" value="ECO:0007669"/>
    <property type="project" value="UniProtKB-EC"/>
</dbReference>
<evidence type="ECO:0000256" key="6">
    <source>
        <dbReference type="ARBA" id="ARBA00023157"/>
    </source>
</evidence>
<accession>A0A9P0BC43</accession>
<dbReference type="InterPro" id="IPR029033">
    <property type="entry name" value="His_PPase_superfam"/>
</dbReference>
<dbReference type="CDD" id="cd07061">
    <property type="entry name" value="HP_HAP_like"/>
    <property type="match status" value="1"/>
</dbReference>
<dbReference type="Proteomes" id="UP001154078">
    <property type="component" value="Chromosome 7"/>
</dbReference>
<evidence type="ECO:0000256" key="1">
    <source>
        <dbReference type="ARBA" id="ARBA00000032"/>
    </source>
</evidence>
<comment type="catalytic activity">
    <reaction evidence="1">
        <text>a phosphate monoester + H2O = an alcohol + phosphate</text>
        <dbReference type="Rhea" id="RHEA:15017"/>
        <dbReference type="ChEBI" id="CHEBI:15377"/>
        <dbReference type="ChEBI" id="CHEBI:30879"/>
        <dbReference type="ChEBI" id="CHEBI:43474"/>
        <dbReference type="ChEBI" id="CHEBI:67140"/>
        <dbReference type="EC" id="3.1.3.2"/>
    </reaction>
</comment>
<dbReference type="SUPFAM" id="SSF53254">
    <property type="entry name" value="Phosphoglycerate mutase-like"/>
    <property type="match status" value="1"/>
</dbReference>
<dbReference type="InterPro" id="IPR000560">
    <property type="entry name" value="His_Pase_clade-2"/>
</dbReference>
<keyword evidence="4" id="KW-0732">Signal</keyword>
<proteinExistence type="inferred from homology"/>
<reference evidence="8" key="1">
    <citation type="submission" date="2021-12" db="EMBL/GenBank/DDBJ databases">
        <authorList>
            <person name="King R."/>
        </authorList>
    </citation>
    <scope>NUCLEOTIDE SEQUENCE</scope>
</reference>
<keyword evidence="7" id="KW-0325">Glycoprotein</keyword>
<dbReference type="Pfam" id="PF00328">
    <property type="entry name" value="His_Phos_2"/>
    <property type="match status" value="1"/>
</dbReference>
<dbReference type="InterPro" id="IPR050645">
    <property type="entry name" value="Histidine_acid_phosphatase"/>
</dbReference>